<reference evidence="4 5" key="1">
    <citation type="submission" date="2018-09" db="EMBL/GenBank/DDBJ databases">
        <authorList>
            <person name="Zhu H."/>
        </authorList>
    </citation>
    <scope>NUCLEOTIDE SEQUENCE [LARGE SCALE GENOMIC DNA]</scope>
    <source>
        <strain evidence="4 5">K1S02-61</strain>
    </source>
</reference>
<dbReference type="OrthoDB" id="7356080at2"/>
<sequence length="127" mass="13922">MSAIRLAVQENRVRDPARITRQMYIDYLEPLGRGWVCERDGAIAGFAYADRHNGSVWALFVDPAQEGQGIGKGLLALVTGYLFQLGHARVVLGTGPGTRAERFYAAQGWERSLAAGDDEVTFVLARP</sequence>
<dbReference type="Proteomes" id="UP000284006">
    <property type="component" value="Unassembled WGS sequence"/>
</dbReference>
<accession>A0A418XTH5</accession>
<dbReference type="InterPro" id="IPR016181">
    <property type="entry name" value="Acyl_CoA_acyltransferase"/>
</dbReference>
<keyword evidence="1 4" id="KW-0808">Transferase</keyword>
<dbReference type="PROSITE" id="PS51186">
    <property type="entry name" value="GNAT"/>
    <property type="match status" value="1"/>
</dbReference>
<protein>
    <submittedName>
        <fullName evidence="4">GNAT family N-acetyltransferase</fullName>
    </submittedName>
</protein>
<evidence type="ECO:0000259" key="3">
    <source>
        <dbReference type="PROSITE" id="PS51186"/>
    </source>
</evidence>
<dbReference type="PANTHER" id="PTHR43877">
    <property type="entry name" value="AMINOALKYLPHOSPHONATE N-ACETYLTRANSFERASE-RELATED-RELATED"/>
    <property type="match status" value="1"/>
</dbReference>
<organism evidence="4 5">
    <name type="scientific">Massilia cavernae</name>
    <dbReference type="NCBI Taxonomy" id="2320864"/>
    <lineage>
        <taxon>Bacteria</taxon>
        <taxon>Pseudomonadati</taxon>
        <taxon>Pseudomonadota</taxon>
        <taxon>Betaproteobacteria</taxon>
        <taxon>Burkholderiales</taxon>
        <taxon>Oxalobacteraceae</taxon>
        <taxon>Telluria group</taxon>
        <taxon>Massilia</taxon>
    </lineage>
</organism>
<proteinExistence type="predicted"/>
<name>A0A418XTH5_9BURK</name>
<comment type="caution">
    <text evidence="4">The sequence shown here is derived from an EMBL/GenBank/DDBJ whole genome shotgun (WGS) entry which is preliminary data.</text>
</comment>
<feature type="domain" description="N-acetyltransferase" evidence="3">
    <location>
        <begin position="1"/>
        <end position="127"/>
    </location>
</feature>
<evidence type="ECO:0000256" key="1">
    <source>
        <dbReference type="ARBA" id="ARBA00022679"/>
    </source>
</evidence>
<dbReference type="Pfam" id="PF00583">
    <property type="entry name" value="Acetyltransf_1"/>
    <property type="match status" value="1"/>
</dbReference>
<gene>
    <name evidence="4" type="ORF">D3872_11575</name>
</gene>
<dbReference type="GO" id="GO:0016747">
    <property type="term" value="F:acyltransferase activity, transferring groups other than amino-acyl groups"/>
    <property type="evidence" value="ECO:0007669"/>
    <property type="project" value="InterPro"/>
</dbReference>
<dbReference type="SUPFAM" id="SSF55729">
    <property type="entry name" value="Acyl-CoA N-acyltransferases (Nat)"/>
    <property type="match status" value="1"/>
</dbReference>
<evidence type="ECO:0000256" key="2">
    <source>
        <dbReference type="ARBA" id="ARBA00023315"/>
    </source>
</evidence>
<evidence type="ECO:0000313" key="4">
    <source>
        <dbReference type="EMBL" id="RJG15921.1"/>
    </source>
</evidence>
<dbReference type="EMBL" id="QYUP01000111">
    <property type="protein sequence ID" value="RJG15921.1"/>
    <property type="molecule type" value="Genomic_DNA"/>
</dbReference>
<dbReference type="CDD" id="cd04301">
    <property type="entry name" value="NAT_SF"/>
    <property type="match status" value="1"/>
</dbReference>
<dbReference type="AlphaFoldDB" id="A0A418XTH5"/>
<dbReference type="InterPro" id="IPR050832">
    <property type="entry name" value="Bact_Acetyltransf"/>
</dbReference>
<keyword evidence="5" id="KW-1185">Reference proteome</keyword>
<dbReference type="InterPro" id="IPR000182">
    <property type="entry name" value="GNAT_dom"/>
</dbReference>
<evidence type="ECO:0000313" key="5">
    <source>
        <dbReference type="Proteomes" id="UP000284006"/>
    </source>
</evidence>
<dbReference type="Gene3D" id="3.40.630.30">
    <property type="match status" value="1"/>
</dbReference>
<keyword evidence="2" id="KW-0012">Acyltransferase</keyword>